<dbReference type="PANTHER" id="PTHR30346">
    <property type="entry name" value="TRANSCRIPTIONAL DUAL REGULATOR HCAR-RELATED"/>
    <property type="match status" value="1"/>
</dbReference>
<keyword evidence="2" id="KW-0805">Transcription regulation</keyword>
<reference evidence="6 7" key="2">
    <citation type="submission" date="2007-06" db="EMBL/GenBank/DDBJ databases">
        <title>Draft genome sequence of Pseudoflavonifractor capillosus ATCC 29799.</title>
        <authorList>
            <person name="Sudarsanam P."/>
            <person name="Ley R."/>
            <person name="Guruge J."/>
            <person name="Turnbaugh P.J."/>
            <person name="Mahowald M."/>
            <person name="Liep D."/>
            <person name="Gordon J."/>
        </authorList>
    </citation>
    <scope>NUCLEOTIDE SEQUENCE [LARGE SCALE GENOMIC DNA]</scope>
    <source>
        <strain evidence="6 7">ATCC 29799</strain>
    </source>
</reference>
<comment type="similarity">
    <text evidence="1">Belongs to the LysR transcriptional regulatory family.</text>
</comment>
<dbReference type="FunFam" id="1.10.10.10:FF:000001">
    <property type="entry name" value="LysR family transcriptional regulator"/>
    <property type="match status" value="1"/>
</dbReference>
<proteinExistence type="inferred from homology"/>
<evidence type="ECO:0000256" key="1">
    <source>
        <dbReference type="ARBA" id="ARBA00009437"/>
    </source>
</evidence>
<dbReference type="Pfam" id="PF00126">
    <property type="entry name" value="HTH_1"/>
    <property type="match status" value="1"/>
</dbReference>
<comment type="caution">
    <text evidence="6">The sequence shown here is derived from an EMBL/GenBank/DDBJ whole genome shotgun (WGS) entry which is preliminary data.</text>
</comment>
<keyword evidence="4" id="KW-0804">Transcription</keyword>
<dbReference type="STRING" id="411467.BACCAP_00823"/>
<accession>A6NRJ5</accession>
<evidence type="ECO:0000313" key="7">
    <source>
        <dbReference type="Proteomes" id="UP000003639"/>
    </source>
</evidence>
<dbReference type="CDD" id="cd05466">
    <property type="entry name" value="PBP2_LTTR_substrate"/>
    <property type="match status" value="1"/>
</dbReference>
<dbReference type="GO" id="GO:0003700">
    <property type="term" value="F:DNA-binding transcription factor activity"/>
    <property type="evidence" value="ECO:0007669"/>
    <property type="project" value="InterPro"/>
</dbReference>
<dbReference type="Gene3D" id="3.40.190.290">
    <property type="match status" value="1"/>
</dbReference>
<dbReference type="AlphaFoldDB" id="A6NRJ5"/>
<dbReference type="SUPFAM" id="SSF53850">
    <property type="entry name" value="Periplasmic binding protein-like II"/>
    <property type="match status" value="1"/>
</dbReference>
<dbReference type="EMBL" id="AAXG02000006">
    <property type="protein sequence ID" value="EDN01255.1"/>
    <property type="molecule type" value="Genomic_DNA"/>
</dbReference>
<dbReference type="InterPro" id="IPR036390">
    <property type="entry name" value="WH_DNA-bd_sf"/>
</dbReference>
<dbReference type="Gene3D" id="1.10.10.10">
    <property type="entry name" value="Winged helix-like DNA-binding domain superfamily/Winged helix DNA-binding domain"/>
    <property type="match status" value="1"/>
</dbReference>
<name>A6NRJ5_9FIRM</name>
<dbReference type="Pfam" id="PF03466">
    <property type="entry name" value="LysR_substrate"/>
    <property type="match status" value="1"/>
</dbReference>
<dbReference type="InterPro" id="IPR036388">
    <property type="entry name" value="WH-like_DNA-bd_sf"/>
</dbReference>
<dbReference type="RefSeq" id="WP_006571372.1">
    <property type="nucleotide sequence ID" value="NZ_AAXG02000006.1"/>
</dbReference>
<evidence type="ECO:0000313" key="6">
    <source>
        <dbReference type="EMBL" id="EDN01255.1"/>
    </source>
</evidence>
<dbReference type="PROSITE" id="PS50931">
    <property type="entry name" value="HTH_LYSR"/>
    <property type="match status" value="1"/>
</dbReference>
<organism evidence="6 7">
    <name type="scientific">Pseudoflavonifractor capillosus ATCC 29799</name>
    <dbReference type="NCBI Taxonomy" id="411467"/>
    <lineage>
        <taxon>Bacteria</taxon>
        <taxon>Bacillati</taxon>
        <taxon>Bacillota</taxon>
        <taxon>Clostridia</taxon>
        <taxon>Eubacteriales</taxon>
        <taxon>Oscillospiraceae</taxon>
        <taxon>Pseudoflavonifractor</taxon>
    </lineage>
</organism>
<dbReference type="OrthoDB" id="9803714at2"/>
<protein>
    <submittedName>
        <fullName evidence="6">Hca operon transcriptional activator</fullName>
    </submittedName>
</protein>
<dbReference type="PRINTS" id="PR00039">
    <property type="entry name" value="HTHLYSR"/>
</dbReference>
<gene>
    <name evidence="6" type="primary">hcaR</name>
    <name evidence="6" type="ORF">BACCAP_00823</name>
</gene>
<dbReference type="PANTHER" id="PTHR30346:SF0">
    <property type="entry name" value="HCA OPERON TRANSCRIPTIONAL ACTIVATOR HCAR"/>
    <property type="match status" value="1"/>
</dbReference>
<dbReference type="GO" id="GO:0032993">
    <property type="term" value="C:protein-DNA complex"/>
    <property type="evidence" value="ECO:0007669"/>
    <property type="project" value="TreeGrafter"/>
</dbReference>
<evidence type="ECO:0000256" key="4">
    <source>
        <dbReference type="ARBA" id="ARBA00023163"/>
    </source>
</evidence>
<dbReference type="SUPFAM" id="SSF46785">
    <property type="entry name" value="Winged helix' DNA-binding domain"/>
    <property type="match status" value="1"/>
</dbReference>
<dbReference type="eggNOG" id="COG0583">
    <property type="taxonomic scope" value="Bacteria"/>
</dbReference>
<reference evidence="6 7" key="1">
    <citation type="submission" date="2007-04" db="EMBL/GenBank/DDBJ databases">
        <authorList>
            <person name="Fulton L."/>
            <person name="Clifton S."/>
            <person name="Fulton B."/>
            <person name="Xu J."/>
            <person name="Minx P."/>
            <person name="Pepin K.H."/>
            <person name="Johnson M."/>
            <person name="Thiruvilangam P."/>
            <person name="Bhonagiri V."/>
            <person name="Nash W.E."/>
            <person name="Mardis E.R."/>
            <person name="Wilson R.K."/>
        </authorList>
    </citation>
    <scope>NUCLEOTIDE SEQUENCE [LARGE SCALE GENOMIC DNA]</scope>
    <source>
        <strain evidence="6 7">ATCC 29799</strain>
    </source>
</reference>
<dbReference type="Proteomes" id="UP000003639">
    <property type="component" value="Unassembled WGS sequence"/>
</dbReference>
<sequence length="294" mass="33233">MNTTQLECFMEVANCLNFSRAAEHLSITQPAVSHQINTLENELGVKLFHRTSKSVRLTQEGFLFTQYAGELLKMTAISKARVKEYQREAPMRLVIGCRNTMELWLLRPVLSRLRQTRPEVLPILRLIPFDAMENLQEEGSIHVMFSFRDSAPQKARYQELLRCQIACICAPDHPLSEYSSVTLRQLQEAGRIAACRPPACPRGLFELQGKAMGNRSTSEILFCDNQEAIYALTEAGYAFALVPDLPQTRIPNLRYIPLSDAKPLSFGAVYLSDKGNPALRYFLSQLSQSMQDGE</sequence>
<evidence type="ECO:0000256" key="3">
    <source>
        <dbReference type="ARBA" id="ARBA00023125"/>
    </source>
</evidence>
<keyword evidence="3" id="KW-0238">DNA-binding</keyword>
<dbReference type="InterPro" id="IPR000847">
    <property type="entry name" value="LysR_HTH_N"/>
</dbReference>
<evidence type="ECO:0000256" key="2">
    <source>
        <dbReference type="ARBA" id="ARBA00023015"/>
    </source>
</evidence>
<evidence type="ECO:0000259" key="5">
    <source>
        <dbReference type="PROSITE" id="PS50931"/>
    </source>
</evidence>
<keyword evidence="7" id="KW-1185">Reference proteome</keyword>
<dbReference type="InterPro" id="IPR005119">
    <property type="entry name" value="LysR_subst-bd"/>
</dbReference>
<feature type="domain" description="HTH lysR-type" evidence="5">
    <location>
        <begin position="1"/>
        <end position="58"/>
    </location>
</feature>
<dbReference type="GO" id="GO:0003677">
    <property type="term" value="F:DNA binding"/>
    <property type="evidence" value="ECO:0007669"/>
    <property type="project" value="UniProtKB-KW"/>
</dbReference>